<accession>A0A5B8LVH1</accession>
<reference evidence="1 2" key="1">
    <citation type="submission" date="2019-07" db="EMBL/GenBank/DDBJ databases">
        <title>Full genome sequence of Devosia sp. Gsoil 520.</title>
        <authorList>
            <person name="Im W.-T."/>
        </authorList>
    </citation>
    <scope>NUCLEOTIDE SEQUENCE [LARGE SCALE GENOMIC DNA]</scope>
    <source>
        <strain evidence="1 2">Gsoil 520</strain>
    </source>
</reference>
<evidence type="ECO:0000313" key="2">
    <source>
        <dbReference type="Proteomes" id="UP000315364"/>
    </source>
</evidence>
<dbReference type="AlphaFoldDB" id="A0A5B8LVH1"/>
<keyword evidence="2" id="KW-1185">Reference proteome</keyword>
<gene>
    <name evidence="1" type="ORF">FPZ08_14430</name>
</gene>
<organism evidence="1 2">
    <name type="scientific">Devosia ginsengisoli</name>
    <dbReference type="NCBI Taxonomy" id="400770"/>
    <lineage>
        <taxon>Bacteria</taxon>
        <taxon>Pseudomonadati</taxon>
        <taxon>Pseudomonadota</taxon>
        <taxon>Alphaproteobacteria</taxon>
        <taxon>Hyphomicrobiales</taxon>
        <taxon>Devosiaceae</taxon>
        <taxon>Devosia</taxon>
    </lineage>
</organism>
<dbReference type="KEGG" id="dea:FPZ08_14430"/>
<dbReference type="Proteomes" id="UP000315364">
    <property type="component" value="Chromosome"/>
</dbReference>
<name>A0A5B8LVH1_9HYPH</name>
<dbReference type="SUPFAM" id="SSF52540">
    <property type="entry name" value="P-loop containing nucleoside triphosphate hydrolases"/>
    <property type="match status" value="1"/>
</dbReference>
<dbReference type="Gene3D" id="3.40.50.300">
    <property type="entry name" value="P-loop containing nucleotide triphosphate hydrolases"/>
    <property type="match status" value="1"/>
</dbReference>
<evidence type="ECO:0000313" key="1">
    <source>
        <dbReference type="EMBL" id="QDZ11831.1"/>
    </source>
</evidence>
<sequence>MEPEQLAFVAPAKSLALVPVQPFVPRQIPPREWLYGRAIIRRYISMVVAPGGTGKSALTMVEAVAMATGKTLLPGDNPVSPLRVWLHNAEDDRLELQRRLAAALQHHKLTLADLNNNLILSSGRDVRLSLARDGADGPKVDQRSVDRIVEQARELGVDVIMLDPLGALHTLPENSNEAMNLLMGALREIADKARVAVVLVHHTSKVASTNMSAAGAGASRGASALVDAVRSSRQLGQMTDKEAGNFGVPLDRRWEFIRVDNGKANLAPAQAARWVKLVGVSLNNGNVQYPQGDTVQTVEHWTPPTPTLGSAADLINVQRAVSQAAAPPRWSDKSPDWVGYLVADATGLDIGEPASGQKGRDANQNAARRKVVAMLNAWKREGALTTIKQHDGRTGRMMEVVEVGKSPAEPVQMDPQVVPGW</sequence>
<dbReference type="InterPro" id="IPR027417">
    <property type="entry name" value="P-loop_NTPase"/>
</dbReference>
<dbReference type="Pfam" id="PF13481">
    <property type="entry name" value="AAA_25"/>
    <property type="match status" value="1"/>
</dbReference>
<protein>
    <submittedName>
        <fullName evidence="1">AAA family ATPase</fullName>
    </submittedName>
</protein>
<dbReference type="EMBL" id="CP042304">
    <property type="protein sequence ID" value="QDZ11831.1"/>
    <property type="molecule type" value="Genomic_DNA"/>
</dbReference>
<proteinExistence type="predicted"/>
<dbReference type="OrthoDB" id="1496333at2"/>